<accession>A0ABV5WMB4</accession>
<proteinExistence type="inferred from homology"/>
<reference evidence="12 13" key="1">
    <citation type="submission" date="2024-09" db="EMBL/GenBank/DDBJ databases">
        <authorList>
            <person name="Sun Q."/>
            <person name="Mori K."/>
        </authorList>
    </citation>
    <scope>NUCLEOTIDE SEQUENCE [LARGE SCALE GENOMIC DNA]</scope>
    <source>
        <strain evidence="12 13">JCM 11201</strain>
    </source>
</reference>
<dbReference type="NCBIfam" id="NF001314">
    <property type="entry name" value="PRK00258.2-2"/>
    <property type="match status" value="1"/>
</dbReference>
<protein>
    <recommendedName>
        <fullName evidence="2 8">Shikimate dehydrogenase (NADP(+))</fullName>
        <shortName evidence="8">SDH</shortName>
        <ecNumber evidence="2 8">1.1.1.25</ecNumber>
    </recommendedName>
</protein>
<dbReference type="NCBIfam" id="TIGR00507">
    <property type="entry name" value="aroE"/>
    <property type="match status" value="1"/>
</dbReference>
<evidence type="ECO:0000256" key="1">
    <source>
        <dbReference type="ARBA" id="ARBA00004871"/>
    </source>
</evidence>
<dbReference type="Gene3D" id="3.40.50.10860">
    <property type="entry name" value="Leucine Dehydrogenase, chain A, domain 1"/>
    <property type="match status" value="1"/>
</dbReference>
<feature type="binding site" evidence="8">
    <location>
        <begin position="127"/>
        <end position="131"/>
    </location>
    <ligand>
        <name>NADP(+)</name>
        <dbReference type="ChEBI" id="CHEBI:58349"/>
    </ligand>
</feature>
<dbReference type="Pfam" id="PF01488">
    <property type="entry name" value="Shikimate_DH"/>
    <property type="match status" value="1"/>
</dbReference>
<feature type="domain" description="Quinate/shikimate 5-dehydrogenase/glutamyl-tRNA reductase" evidence="9">
    <location>
        <begin position="116"/>
        <end position="193"/>
    </location>
</feature>
<dbReference type="SUPFAM" id="SSF53223">
    <property type="entry name" value="Aminoacid dehydrogenase-like, N-terminal domain"/>
    <property type="match status" value="1"/>
</dbReference>
<name>A0ABV5WMB4_9BACI</name>
<dbReference type="PANTHER" id="PTHR21089">
    <property type="entry name" value="SHIKIMATE DEHYDROGENASE"/>
    <property type="match status" value="1"/>
</dbReference>
<keyword evidence="6 8" id="KW-0057">Aromatic amino acid biosynthesis</keyword>
<dbReference type="InterPro" id="IPR006151">
    <property type="entry name" value="Shikm_DH/Glu-tRNA_Rdtase"/>
</dbReference>
<feature type="binding site" evidence="8">
    <location>
        <begin position="15"/>
        <end position="17"/>
    </location>
    <ligand>
        <name>shikimate</name>
        <dbReference type="ChEBI" id="CHEBI:36208"/>
    </ligand>
</feature>
<evidence type="ECO:0000256" key="8">
    <source>
        <dbReference type="HAMAP-Rule" id="MF_00222"/>
    </source>
</evidence>
<dbReference type="RefSeq" id="WP_379951884.1">
    <property type="nucleotide sequence ID" value="NZ_JBHMAF010000196.1"/>
</dbReference>
<feature type="binding site" evidence="8">
    <location>
        <position position="102"/>
    </location>
    <ligand>
        <name>shikimate</name>
        <dbReference type="ChEBI" id="CHEBI:36208"/>
    </ligand>
</feature>
<dbReference type="HAMAP" id="MF_00222">
    <property type="entry name" value="Shikimate_DH_AroE"/>
    <property type="match status" value="1"/>
</dbReference>
<evidence type="ECO:0000256" key="7">
    <source>
        <dbReference type="ARBA" id="ARBA00049442"/>
    </source>
</evidence>
<keyword evidence="13" id="KW-1185">Reference proteome</keyword>
<evidence type="ECO:0000256" key="5">
    <source>
        <dbReference type="ARBA" id="ARBA00023002"/>
    </source>
</evidence>
<dbReference type="InterPro" id="IPR041121">
    <property type="entry name" value="SDH_C"/>
</dbReference>
<keyword evidence="5 8" id="KW-0560">Oxidoreductase</keyword>
<dbReference type="EC" id="1.1.1.25" evidence="2 8"/>
<evidence type="ECO:0000256" key="3">
    <source>
        <dbReference type="ARBA" id="ARBA00022605"/>
    </source>
</evidence>
<feature type="domain" description="SDH C-terminal" evidence="11">
    <location>
        <begin position="242"/>
        <end position="271"/>
    </location>
</feature>
<evidence type="ECO:0000256" key="2">
    <source>
        <dbReference type="ARBA" id="ARBA00012962"/>
    </source>
</evidence>
<dbReference type="Pfam" id="PF08501">
    <property type="entry name" value="Shikimate_dh_N"/>
    <property type="match status" value="1"/>
</dbReference>
<feature type="binding site" evidence="8">
    <location>
        <position position="221"/>
    </location>
    <ligand>
        <name>shikimate</name>
        <dbReference type="ChEBI" id="CHEBI:36208"/>
    </ligand>
</feature>
<comment type="similarity">
    <text evidence="8">Belongs to the shikimate dehydrogenase family.</text>
</comment>
<feature type="active site" description="Proton acceptor" evidence="8">
    <location>
        <position position="66"/>
    </location>
</feature>
<dbReference type="InterPro" id="IPR036291">
    <property type="entry name" value="NAD(P)-bd_dom_sf"/>
</dbReference>
<feature type="binding site" evidence="8">
    <location>
        <position position="249"/>
    </location>
    <ligand>
        <name>shikimate</name>
        <dbReference type="ChEBI" id="CHEBI:36208"/>
    </ligand>
</feature>
<feature type="binding site" evidence="8">
    <location>
        <begin position="151"/>
        <end position="156"/>
    </location>
    <ligand>
        <name>NADP(+)</name>
        <dbReference type="ChEBI" id="CHEBI:58349"/>
    </ligand>
</feature>
<keyword evidence="3 8" id="KW-0028">Amino-acid biosynthesis</keyword>
<feature type="binding site" evidence="8">
    <location>
        <position position="78"/>
    </location>
    <ligand>
        <name>NADP(+)</name>
        <dbReference type="ChEBI" id="CHEBI:58349"/>
    </ligand>
</feature>
<evidence type="ECO:0000256" key="6">
    <source>
        <dbReference type="ARBA" id="ARBA00023141"/>
    </source>
</evidence>
<dbReference type="Pfam" id="PF18317">
    <property type="entry name" value="SDH_C"/>
    <property type="match status" value="1"/>
</dbReference>
<dbReference type="CDD" id="cd01065">
    <property type="entry name" value="NAD_bind_Shikimate_DH"/>
    <property type="match status" value="1"/>
</dbReference>
<dbReference type="SUPFAM" id="SSF51735">
    <property type="entry name" value="NAD(P)-binding Rossmann-fold domains"/>
    <property type="match status" value="1"/>
</dbReference>
<dbReference type="PANTHER" id="PTHR21089:SF1">
    <property type="entry name" value="BIFUNCTIONAL 3-DEHYDROQUINATE DEHYDRATASE_SHIKIMATE DEHYDROGENASE, CHLOROPLASTIC"/>
    <property type="match status" value="1"/>
</dbReference>
<evidence type="ECO:0000259" key="10">
    <source>
        <dbReference type="Pfam" id="PF08501"/>
    </source>
</evidence>
<comment type="subunit">
    <text evidence="8">Homodimer.</text>
</comment>
<feature type="binding site" evidence="8">
    <location>
        <position position="219"/>
    </location>
    <ligand>
        <name>NADP(+)</name>
        <dbReference type="ChEBI" id="CHEBI:58349"/>
    </ligand>
</feature>
<sequence>MKQLYGVIGNPIGHSLSPHMHNDAFAALGIDAHYHAFAIEEEKLGDAVKGFKAIGLSGFNVTTPHKVNIMQYLDEIDELARQIGAVNTVVNRDGKLIGYNTDGIGYVRSLQSISKEPLHQKRILIIGAGGASRAIFFTLASMGVAAVDIANRTLEKAAELIGSCRYSIQAEALTMQQAQDRHHEYDIIIQTTTLGMYPHVQDTPLQLQQLKEGAIVSDIIYNPRQTALLQAAQQHGAVIQNGIDMFVYQGAMAFEMWTSQWPDVERMKQIVITKLGG</sequence>
<evidence type="ECO:0000313" key="13">
    <source>
        <dbReference type="Proteomes" id="UP001589609"/>
    </source>
</evidence>
<comment type="function">
    <text evidence="8">Involved in the biosynthesis of the chorismate, which leads to the biosynthesis of aromatic amino acids. Catalyzes the reversible NADPH linked reduction of 3-dehydroshikimate (DHSA) to yield shikimate (SA).</text>
</comment>
<comment type="catalytic activity">
    <reaction evidence="7 8">
        <text>shikimate + NADP(+) = 3-dehydroshikimate + NADPH + H(+)</text>
        <dbReference type="Rhea" id="RHEA:17737"/>
        <dbReference type="ChEBI" id="CHEBI:15378"/>
        <dbReference type="ChEBI" id="CHEBI:16630"/>
        <dbReference type="ChEBI" id="CHEBI:36208"/>
        <dbReference type="ChEBI" id="CHEBI:57783"/>
        <dbReference type="ChEBI" id="CHEBI:58349"/>
        <dbReference type="EC" id="1.1.1.25"/>
    </reaction>
</comment>
<dbReference type="NCBIfam" id="NF001319">
    <property type="entry name" value="PRK00258.3-3"/>
    <property type="match status" value="1"/>
</dbReference>
<dbReference type="Proteomes" id="UP001589609">
    <property type="component" value="Unassembled WGS sequence"/>
</dbReference>
<comment type="caution">
    <text evidence="12">The sequence shown here is derived from an EMBL/GenBank/DDBJ whole genome shotgun (WGS) entry which is preliminary data.</text>
</comment>
<dbReference type="InterPro" id="IPR022893">
    <property type="entry name" value="Shikimate_DH_fam"/>
</dbReference>
<evidence type="ECO:0000313" key="12">
    <source>
        <dbReference type="EMBL" id="MFB9761761.1"/>
    </source>
</evidence>
<dbReference type="InterPro" id="IPR046346">
    <property type="entry name" value="Aminoacid_DH-like_N_sf"/>
</dbReference>
<dbReference type="EMBL" id="JBHMAF010000196">
    <property type="protein sequence ID" value="MFB9761761.1"/>
    <property type="molecule type" value="Genomic_DNA"/>
</dbReference>
<evidence type="ECO:0000259" key="9">
    <source>
        <dbReference type="Pfam" id="PF01488"/>
    </source>
</evidence>
<feature type="binding site" evidence="8">
    <location>
        <position position="242"/>
    </location>
    <ligand>
        <name>NADP(+)</name>
        <dbReference type="ChEBI" id="CHEBI:58349"/>
    </ligand>
</feature>
<feature type="domain" description="Shikimate dehydrogenase substrate binding N-terminal" evidence="10">
    <location>
        <begin position="7"/>
        <end position="89"/>
    </location>
</feature>
<evidence type="ECO:0000256" key="4">
    <source>
        <dbReference type="ARBA" id="ARBA00022857"/>
    </source>
</evidence>
<feature type="binding site" evidence="8">
    <location>
        <position position="62"/>
    </location>
    <ligand>
        <name>shikimate</name>
        <dbReference type="ChEBI" id="CHEBI:36208"/>
    </ligand>
</feature>
<organism evidence="12 13">
    <name type="scientific">Ectobacillus funiculus</name>
    <dbReference type="NCBI Taxonomy" id="137993"/>
    <lineage>
        <taxon>Bacteria</taxon>
        <taxon>Bacillati</taxon>
        <taxon>Bacillota</taxon>
        <taxon>Bacilli</taxon>
        <taxon>Bacillales</taxon>
        <taxon>Bacillaceae</taxon>
        <taxon>Ectobacillus</taxon>
    </lineage>
</organism>
<dbReference type="InterPro" id="IPR013708">
    <property type="entry name" value="Shikimate_DH-bd_N"/>
</dbReference>
<keyword evidence="4 8" id="KW-0521">NADP</keyword>
<evidence type="ECO:0000259" key="11">
    <source>
        <dbReference type="Pfam" id="PF18317"/>
    </source>
</evidence>
<dbReference type="InterPro" id="IPR011342">
    <property type="entry name" value="Shikimate_DH"/>
</dbReference>
<dbReference type="GO" id="GO:0004764">
    <property type="term" value="F:shikimate 3-dehydrogenase (NADP+) activity"/>
    <property type="evidence" value="ECO:0007669"/>
    <property type="project" value="UniProtKB-EC"/>
</dbReference>
<gene>
    <name evidence="8 12" type="primary">aroE</name>
    <name evidence="12" type="ORF">ACFFMS_26375</name>
</gene>
<dbReference type="Gene3D" id="3.40.50.720">
    <property type="entry name" value="NAD(P)-binding Rossmann-like Domain"/>
    <property type="match status" value="1"/>
</dbReference>
<comment type="pathway">
    <text evidence="1 8">Metabolic intermediate biosynthesis; chorismate biosynthesis; chorismate from D-erythrose 4-phosphate and phosphoenolpyruvate: step 4/7.</text>
</comment>
<feature type="binding site" evidence="8">
    <location>
        <position position="87"/>
    </location>
    <ligand>
        <name>shikimate</name>
        <dbReference type="ChEBI" id="CHEBI:36208"/>
    </ligand>
</feature>